<gene>
    <name evidence="2" type="ORF">ABNW52_15100</name>
</gene>
<accession>A0ABV1M6Y5</accession>
<dbReference type="InterPro" id="IPR031939">
    <property type="entry name" value="Adhesin_E-like"/>
</dbReference>
<dbReference type="Proteomes" id="UP001433638">
    <property type="component" value="Unassembled WGS sequence"/>
</dbReference>
<evidence type="ECO:0000313" key="2">
    <source>
        <dbReference type="EMBL" id="MEQ6291943.1"/>
    </source>
</evidence>
<evidence type="ECO:0000259" key="1">
    <source>
        <dbReference type="Pfam" id="PF16747"/>
    </source>
</evidence>
<dbReference type="EMBL" id="JBEFLD010000008">
    <property type="protein sequence ID" value="MEQ6291943.1"/>
    <property type="molecule type" value="Genomic_DNA"/>
</dbReference>
<name>A0ABV1M6Y5_9NEIS</name>
<dbReference type="Pfam" id="PF16747">
    <property type="entry name" value="Adhesin_E"/>
    <property type="match status" value="1"/>
</dbReference>
<sequence>MKTWATIFVILLTLAALTWYLQHQVQPPAQQGKFEVYQSSEALELSLELDAIANVNEGLVRFVNQERFADKKQEPALGISYQVRRLEGRADCQNRQYAFVNTSYWTSKGKHVYTQMFPLQRFNWTFVPVETGSIADTMLQIVCRLAPDAPRLKIE</sequence>
<proteinExistence type="predicted"/>
<organism evidence="2 3">
    <name type="scientific">Vogesella oryzagri</name>
    <dbReference type="NCBI Taxonomy" id="3160864"/>
    <lineage>
        <taxon>Bacteria</taxon>
        <taxon>Pseudomonadati</taxon>
        <taxon>Pseudomonadota</taxon>
        <taxon>Betaproteobacteria</taxon>
        <taxon>Neisseriales</taxon>
        <taxon>Chromobacteriaceae</taxon>
        <taxon>Vogesella</taxon>
    </lineage>
</organism>
<comment type="caution">
    <text evidence="2">The sequence shown here is derived from an EMBL/GenBank/DDBJ whole genome shotgun (WGS) entry which is preliminary data.</text>
</comment>
<evidence type="ECO:0000313" key="3">
    <source>
        <dbReference type="Proteomes" id="UP001433638"/>
    </source>
</evidence>
<reference evidence="2" key="1">
    <citation type="submission" date="2024-06" db="EMBL/GenBank/DDBJ databases">
        <title>Genome sequence of Vogesella sp. MAHUQ-64.</title>
        <authorList>
            <person name="Huq M.A."/>
        </authorList>
    </citation>
    <scope>NUCLEOTIDE SEQUENCE</scope>
    <source>
        <strain evidence="2">MAHUQ-64</strain>
    </source>
</reference>
<protein>
    <submittedName>
        <fullName evidence="2">Surface-adhesin E family protein</fullName>
    </submittedName>
</protein>
<keyword evidence="3" id="KW-1185">Reference proteome</keyword>
<dbReference type="RefSeq" id="WP_349589508.1">
    <property type="nucleotide sequence ID" value="NZ_JBEFLD010000008.1"/>
</dbReference>
<feature type="domain" description="Surface-adhesin protein E-like" evidence="1">
    <location>
        <begin position="74"/>
        <end position="144"/>
    </location>
</feature>